<dbReference type="PANTHER" id="PTHR10775:SF188">
    <property type="entry name" value="TRANSPOSASE-ASSOCIATED DOMAIN-CONTAINING PROTEIN"/>
    <property type="match status" value="1"/>
</dbReference>
<comment type="caution">
    <text evidence="2">The sequence shown here is derived from an EMBL/GenBank/DDBJ whole genome shotgun (WGS) entry which is preliminary data.</text>
</comment>
<reference evidence="2" key="1">
    <citation type="submission" date="2020-06" db="EMBL/GenBank/DDBJ databases">
        <authorList>
            <person name="Li T."/>
            <person name="Hu X."/>
            <person name="Zhang T."/>
            <person name="Song X."/>
            <person name="Zhang H."/>
            <person name="Dai N."/>
            <person name="Sheng W."/>
            <person name="Hou X."/>
            <person name="Wei L."/>
        </authorList>
    </citation>
    <scope>NUCLEOTIDE SEQUENCE</scope>
    <source>
        <strain evidence="2">K16</strain>
        <tissue evidence="2">Leaf</tissue>
    </source>
</reference>
<gene>
    <name evidence="2" type="ORF">Sango_2047800</name>
</gene>
<name>A0AAE1WFZ0_9LAMI</name>
<proteinExistence type="predicted"/>
<evidence type="ECO:0000313" key="2">
    <source>
        <dbReference type="EMBL" id="KAK4392700.1"/>
    </source>
</evidence>
<protein>
    <submittedName>
        <fullName evidence="2">Uncharacterized protein</fullName>
    </submittedName>
</protein>
<feature type="region of interest" description="Disordered" evidence="1">
    <location>
        <begin position="366"/>
        <end position="407"/>
    </location>
</feature>
<feature type="compositionally biased region" description="Low complexity" evidence="1">
    <location>
        <begin position="203"/>
        <end position="218"/>
    </location>
</feature>
<dbReference type="Pfam" id="PF03004">
    <property type="entry name" value="Transposase_24"/>
    <property type="match status" value="1"/>
</dbReference>
<dbReference type="InterPro" id="IPR004252">
    <property type="entry name" value="Probable_transposase_24"/>
</dbReference>
<sequence>MTWHATHQTEERSVCHPSDSEVWKHFDRMYLDFAEEPRNIRLGLCRDGFAPHGQYNRTYSYWSVIIILYNLSPGMCLSSEYIFLMMVCMDDTRAFHLDHDRKTCYFDYHRQFLPTHHSYRRNKKAFTKNRVKNKVARPRLTGDQILDWVAKIMSTGAPSPPGRGRRGQGHGHGPPSPPRAELADPASTTPSSEVVSQPPHIPADSGAVGSYAAGASSSQTPHRPSDRDFHAAINNVVKWHHPHPWANISYIPQEHQLFWFQKLKVSYWYCDDETMFKVIKSQIGKFLGSEFQAESAKNKVNRAANPKAAATIYRGESSSVAAHKHKLKTQLGRLVNQMEVFKKVYKKKNDGQRSGGVLEAVEGTLGRREQQRGTGTLVSSLHDPKRAATVDVSSWRSKKRPRIRSRL</sequence>
<dbReference type="InterPro" id="IPR004242">
    <property type="entry name" value="Transposase_21"/>
</dbReference>
<dbReference type="PANTHER" id="PTHR10775">
    <property type="entry name" value="OS08G0208400 PROTEIN"/>
    <property type="match status" value="1"/>
</dbReference>
<feature type="region of interest" description="Disordered" evidence="1">
    <location>
        <begin position="156"/>
        <end position="227"/>
    </location>
</feature>
<dbReference type="Pfam" id="PF02992">
    <property type="entry name" value="Transposase_21"/>
    <property type="match status" value="2"/>
</dbReference>
<dbReference type="Proteomes" id="UP001289374">
    <property type="component" value="Unassembled WGS sequence"/>
</dbReference>
<feature type="compositionally biased region" description="Basic residues" evidence="1">
    <location>
        <begin position="396"/>
        <end position="407"/>
    </location>
</feature>
<organism evidence="2 3">
    <name type="scientific">Sesamum angolense</name>
    <dbReference type="NCBI Taxonomy" id="2727404"/>
    <lineage>
        <taxon>Eukaryota</taxon>
        <taxon>Viridiplantae</taxon>
        <taxon>Streptophyta</taxon>
        <taxon>Embryophyta</taxon>
        <taxon>Tracheophyta</taxon>
        <taxon>Spermatophyta</taxon>
        <taxon>Magnoliopsida</taxon>
        <taxon>eudicotyledons</taxon>
        <taxon>Gunneridae</taxon>
        <taxon>Pentapetalae</taxon>
        <taxon>asterids</taxon>
        <taxon>lamiids</taxon>
        <taxon>Lamiales</taxon>
        <taxon>Pedaliaceae</taxon>
        <taxon>Sesamum</taxon>
    </lineage>
</organism>
<feature type="compositionally biased region" description="Polar residues" evidence="1">
    <location>
        <begin position="186"/>
        <end position="195"/>
    </location>
</feature>
<reference evidence="2" key="2">
    <citation type="journal article" date="2024" name="Plant">
        <title>Genomic evolution and insights into agronomic trait innovations of Sesamum species.</title>
        <authorList>
            <person name="Miao H."/>
            <person name="Wang L."/>
            <person name="Qu L."/>
            <person name="Liu H."/>
            <person name="Sun Y."/>
            <person name="Le M."/>
            <person name="Wang Q."/>
            <person name="Wei S."/>
            <person name="Zheng Y."/>
            <person name="Lin W."/>
            <person name="Duan Y."/>
            <person name="Cao H."/>
            <person name="Xiong S."/>
            <person name="Wang X."/>
            <person name="Wei L."/>
            <person name="Li C."/>
            <person name="Ma Q."/>
            <person name="Ju M."/>
            <person name="Zhao R."/>
            <person name="Li G."/>
            <person name="Mu C."/>
            <person name="Tian Q."/>
            <person name="Mei H."/>
            <person name="Zhang T."/>
            <person name="Gao T."/>
            <person name="Zhang H."/>
        </authorList>
    </citation>
    <scope>NUCLEOTIDE SEQUENCE</scope>
    <source>
        <strain evidence="2">K16</strain>
    </source>
</reference>
<dbReference type="AlphaFoldDB" id="A0AAE1WFZ0"/>
<evidence type="ECO:0000313" key="3">
    <source>
        <dbReference type="Proteomes" id="UP001289374"/>
    </source>
</evidence>
<keyword evidence="3" id="KW-1185">Reference proteome</keyword>
<evidence type="ECO:0000256" key="1">
    <source>
        <dbReference type="SAM" id="MobiDB-lite"/>
    </source>
</evidence>
<accession>A0AAE1WFZ0</accession>
<dbReference type="EMBL" id="JACGWL010000011">
    <property type="protein sequence ID" value="KAK4392700.1"/>
    <property type="molecule type" value="Genomic_DNA"/>
</dbReference>